<keyword evidence="2" id="KW-1185">Reference proteome</keyword>
<dbReference type="EMBL" id="LGIA01000149">
    <property type="protein sequence ID" value="KOH45049.1"/>
    <property type="molecule type" value="Genomic_DNA"/>
</dbReference>
<dbReference type="AlphaFoldDB" id="A0A0L8V9D0"/>
<dbReference type="STRING" id="1409788.NC99_21740"/>
<evidence type="ECO:0000313" key="1">
    <source>
        <dbReference type="EMBL" id="KOH45049.1"/>
    </source>
</evidence>
<accession>A0A0L8V9D0</accession>
<sequence length="44" mass="5185">MSLLLLTSNTQPRFRGPINVGNRSHPRRPKFSFRTLLRKAVHRK</sequence>
<organism evidence="1 2">
    <name type="scientific">Sunxiuqinia dokdonensis</name>
    <dbReference type="NCBI Taxonomy" id="1409788"/>
    <lineage>
        <taxon>Bacteria</taxon>
        <taxon>Pseudomonadati</taxon>
        <taxon>Bacteroidota</taxon>
        <taxon>Bacteroidia</taxon>
        <taxon>Marinilabiliales</taxon>
        <taxon>Prolixibacteraceae</taxon>
        <taxon>Sunxiuqinia</taxon>
    </lineage>
</organism>
<comment type="caution">
    <text evidence="1">The sequence shown here is derived from an EMBL/GenBank/DDBJ whole genome shotgun (WGS) entry which is preliminary data.</text>
</comment>
<name>A0A0L8V9D0_9BACT</name>
<evidence type="ECO:0000313" key="2">
    <source>
        <dbReference type="Proteomes" id="UP000036958"/>
    </source>
</evidence>
<gene>
    <name evidence="1" type="ORF">NC99_21740</name>
</gene>
<reference evidence="2" key="1">
    <citation type="submission" date="2015-07" db="EMBL/GenBank/DDBJ databases">
        <title>Genome sequencing of Sunxiuqinia dokdonensis strain SK.</title>
        <authorList>
            <person name="Ahn S."/>
            <person name="Kim B.-C."/>
        </authorList>
    </citation>
    <scope>NUCLEOTIDE SEQUENCE [LARGE SCALE GENOMIC DNA]</scope>
    <source>
        <strain evidence="2">SK</strain>
    </source>
</reference>
<protein>
    <submittedName>
        <fullName evidence="1">Uncharacterized protein</fullName>
    </submittedName>
</protein>
<proteinExistence type="predicted"/>
<dbReference type="Proteomes" id="UP000036958">
    <property type="component" value="Unassembled WGS sequence"/>
</dbReference>